<evidence type="ECO:0000313" key="1">
    <source>
        <dbReference type="EMBL" id="CAG8528559.1"/>
    </source>
</evidence>
<name>A0ACA9LJ57_9GLOM</name>
<feature type="non-terminal residue" evidence="1">
    <location>
        <position position="84"/>
    </location>
</feature>
<reference evidence="1" key="1">
    <citation type="submission" date="2021-06" db="EMBL/GenBank/DDBJ databases">
        <authorList>
            <person name="Kallberg Y."/>
            <person name="Tangrot J."/>
            <person name="Rosling A."/>
        </authorList>
    </citation>
    <scope>NUCLEOTIDE SEQUENCE</scope>
    <source>
        <strain evidence="1">AU212A</strain>
    </source>
</reference>
<dbReference type="Proteomes" id="UP000789860">
    <property type="component" value="Unassembled WGS sequence"/>
</dbReference>
<evidence type="ECO:0000313" key="2">
    <source>
        <dbReference type="Proteomes" id="UP000789860"/>
    </source>
</evidence>
<organism evidence="1 2">
    <name type="scientific">Scutellospora calospora</name>
    <dbReference type="NCBI Taxonomy" id="85575"/>
    <lineage>
        <taxon>Eukaryota</taxon>
        <taxon>Fungi</taxon>
        <taxon>Fungi incertae sedis</taxon>
        <taxon>Mucoromycota</taxon>
        <taxon>Glomeromycotina</taxon>
        <taxon>Glomeromycetes</taxon>
        <taxon>Diversisporales</taxon>
        <taxon>Gigasporaceae</taxon>
        <taxon>Scutellospora</taxon>
    </lineage>
</organism>
<gene>
    <name evidence="1" type="ORF">SCALOS_LOCUS4358</name>
</gene>
<sequence length="84" mass="9510">MSRQTVIVDKKNVVPFKTSTSMKNIKSISKLKRTPVDFQISSVKTDKSLSQQTRTPINVLRDKTNKTLLIKTFKLDKEGNDTAV</sequence>
<keyword evidence="2" id="KW-1185">Reference proteome</keyword>
<comment type="caution">
    <text evidence="1">The sequence shown here is derived from an EMBL/GenBank/DDBJ whole genome shotgun (WGS) entry which is preliminary data.</text>
</comment>
<dbReference type="EMBL" id="CAJVPM010005832">
    <property type="protein sequence ID" value="CAG8528559.1"/>
    <property type="molecule type" value="Genomic_DNA"/>
</dbReference>
<proteinExistence type="predicted"/>
<protein>
    <submittedName>
        <fullName evidence="1">1556_t:CDS:1</fullName>
    </submittedName>
</protein>
<accession>A0ACA9LJ57</accession>